<evidence type="ECO:0000313" key="1">
    <source>
        <dbReference type="EMBL" id="UVF21221.1"/>
    </source>
</evidence>
<name>A0ABY5RVE6_9HYPH</name>
<sequence length="87" mass="10271">MPFDEDALTSPYTANSNQTGMITENDLKILWVARTLTNIDFQYGEDILNLSRSAIEAEQKRYIETQLLLKYRERREPYQRLLESLRA</sequence>
<dbReference type="EMBL" id="CP102845">
    <property type="protein sequence ID" value="UVF21221.1"/>
    <property type="molecule type" value="Genomic_DNA"/>
</dbReference>
<keyword evidence="2" id="KW-1185">Reference proteome</keyword>
<gene>
    <name evidence="1" type="ORF">HPT29_008895</name>
</gene>
<proteinExistence type="predicted"/>
<protein>
    <submittedName>
        <fullName evidence="1">Uncharacterized protein</fullName>
    </submittedName>
</protein>
<dbReference type="Proteomes" id="UP001017257">
    <property type="component" value="Chromosome"/>
</dbReference>
<reference evidence="1" key="1">
    <citation type="submission" date="2022-08" db="EMBL/GenBank/DDBJ databases">
        <title>Microvirga terrae sp. nov., isolated from soil.</title>
        <authorList>
            <person name="Kim K.H."/>
            <person name="Seo Y.L."/>
            <person name="Kim J.M."/>
            <person name="Lee J.K."/>
            <person name="Han D.M."/>
            <person name="Jeon C.O."/>
        </authorList>
    </citation>
    <scope>NUCLEOTIDE SEQUENCE</scope>
    <source>
        <strain evidence="1">R24</strain>
    </source>
</reference>
<accession>A0ABY5RVE6</accession>
<dbReference type="RefSeq" id="WP_173947621.1">
    <property type="nucleotide sequence ID" value="NZ_CP102845.1"/>
</dbReference>
<organism evidence="1 2">
    <name type="scientific">Microvirga terrae</name>
    <dbReference type="NCBI Taxonomy" id="2740529"/>
    <lineage>
        <taxon>Bacteria</taxon>
        <taxon>Pseudomonadati</taxon>
        <taxon>Pseudomonadota</taxon>
        <taxon>Alphaproteobacteria</taxon>
        <taxon>Hyphomicrobiales</taxon>
        <taxon>Methylobacteriaceae</taxon>
        <taxon>Microvirga</taxon>
    </lineage>
</organism>
<evidence type="ECO:0000313" key="2">
    <source>
        <dbReference type="Proteomes" id="UP001017257"/>
    </source>
</evidence>